<dbReference type="GO" id="GO:0005829">
    <property type="term" value="C:cytosol"/>
    <property type="evidence" value="ECO:0007669"/>
    <property type="project" value="TreeGrafter"/>
</dbReference>
<keyword evidence="3" id="KW-0479">Metal-binding</keyword>
<dbReference type="GO" id="GO:0009098">
    <property type="term" value="P:L-leucine biosynthetic process"/>
    <property type="evidence" value="ECO:0007669"/>
    <property type="project" value="UniProtKB-KW"/>
</dbReference>
<dbReference type="KEGG" id="nia:A8C56_02075"/>
<dbReference type="OrthoDB" id="650425at2"/>
<keyword evidence="5" id="KW-0560">Oxidoreductase</keyword>
<keyword evidence="10" id="KW-1185">Reference proteome</keyword>
<evidence type="ECO:0000256" key="6">
    <source>
        <dbReference type="ARBA" id="ARBA00023027"/>
    </source>
</evidence>
<dbReference type="STRING" id="1176587.A8C56_02075"/>
<dbReference type="GO" id="GO:0046872">
    <property type="term" value="F:metal ion binding"/>
    <property type="evidence" value="ECO:0007669"/>
    <property type="project" value="UniProtKB-KW"/>
</dbReference>
<dbReference type="InterPro" id="IPR004429">
    <property type="entry name" value="Isopropylmalate_DH"/>
</dbReference>
<evidence type="ECO:0000313" key="10">
    <source>
        <dbReference type="Proteomes" id="UP000077667"/>
    </source>
</evidence>
<dbReference type="SUPFAM" id="SSF53659">
    <property type="entry name" value="Isocitrate/Isopropylmalate dehydrogenase-like"/>
    <property type="match status" value="1"/>
</dbReference>
<gene>
    <name evidence="9" type="ORF">A8C56_02075</name>
</gene>
<dbReference type="GO" id="GO:0003862">
    <property type="term" value="F:3-isopropylmalate dehydrogenase activity"/>
    <property type="evidence" value="ECO:0007669"/>
    <property type="project" value="InterPro"/>
</dbReference>
<keyword evidence="2" id="KW-0028">Amino-acid biosynthesis</keyword>
<sequence>MKKKIAIIEEPGAAAEATEQAAKVLKAVAEQYEHLFEFTSVLPDLSAPHLSQDSKDIIAVADAVLFAGSAAAEVIQKEFPLFAIAQPVVVYHSLHHLSPLKNKYIENVNLILYQEPTLTAGEGSRRRIAQSAFEQASGRKQKITFIRTSEAAGSTASWQPLLTQYGKEYPGVLIEHMEISNAIRAFMHHPADFDVIITNMDAGYYLFHQAAALSGTPAMIPSVLATEHSSFFGPAFGIKDADTGKNQVNPAGTILAAAIMLNYFNMHEEALIVRTAVNWTLLHGFVAKDIDPVNNYSTSTIGELISDFIRGSIPGFAKGENMALQKSTII</sequence>
<evidence type="ECO:0000256" key="3">
    <source>
        <dbReference type="ARBA" id="ARBA00022723"/>
    </source>
</evidence>
<evidence type="ECO:0000256" key="1">
    <source>
        <dbReference type="ARBA" id="ARBA00022430"/>
    </source>
</evidence>
<keyword evidence="6" id="KW-0520">NAD</keyword>
<evidence type="ECO:0000256" key="7">
    <source>
        <dbReference type="ARBA" id="ARBA00023304"/>
    </source>
</evidence>
<evidence type="ECO:0000256" key="5">
    <source>
        <dbReference type="ARBA" id="ARBA00023002"/>
    </source>
</evidence>
<evidence type="ECO:0000313" key="9">
    <source>
        <dbReference type="EMBL" id="ANH79923.1"/>
    </source>
</evidence>
<dbReference type="AlphaFoldDB" id="A0A1A9HXG1"/>
<evidence type="ECO:0000256" key="4">
    <source>
        <dbReference type="ARBA" id="ARBA00022842"/>
    </source>
</evidence>
<proteinExistence type="predicted"/>
<feature type="domain" description="Isopropylmalate dehydrogenase-like" evidence="8">
    <location>
        <begin position="4"/>
        <end position="305"/>
    </location>
</feature>
<keyword evidence="4" id="KW-0460">Magnesium</keyword>
<dbReference type="PANTHER" id="PTHR42979:SF1">
    <property type="entry name" value="3-ISOPROPYLMALATE DEHYDROGENASE"/>
    <property type="match status" value="1"/>
</dbReference>
<protein>
    <submittedName>
        <fullName evidence="9">3-isopropylmalate dehydrogenase</fullName>
    </submittedName>
</protein>
<dbReference type="EMBL" id="CP015772">
    <property type="protein sequence ID" value="ANH79923.1"/>
    <property type="molecule type" value="Genomic_DNA"/>
</dbReference>
<evidence type="ECO:0000259" key="8">
    <source>
        <dbReference type="SMART" id="SM01329"/>
    </source>
</evidence>
<dbReference type="Pfam" id="PF00180">
    <property type="entry name" value="Iso_dh"/>
    <property type="match status" value="1"/>
</dbReference>
<accession>A0A1A9HXG1</accession>
<dbReference type="Gene3D" id="3.40.718.10">
    <property type="entry name" value="Isopropylmalate Dehydrogenase"/>
    <property type="match status" value="2"/>
</dbReference>
<name>A0A1A9HXG1_9BACT</name>
<dbReference type="Proteomes" id="UP000077667">
    <property type="component" value="Chromosome"/>
</dbReference>
<reference evidence="9 10" key="1">
    <citation type="submission" date="2016-05" db="EMBL/GenBank/DDBJ databases">
        <title>Niabella ginsenosidivorans BS26 whole genome sequencing.</title>
        <authorList>
            <person name="Im W.T."/>
            <person name="Siddiqi M.Z."/>
        </authorList>
    </citation>
    <scope>NUCLEOTIDE SEQUENCE [LARGE SCALE GENOMIC DNA]</scope>
    <source>
        <strain evidence="9 10">BS26</strain>
    </source>
</reference>
<evidence type="ECO:0000256" key="2">
    <source>
        <dbReference type="ARBA" id="ARBA00022605"/>
    </source>
</evidence>
<keyword evidence="1" id="KW-0432">Leucine biosynthesis</keyword>
<dbReference type="RefSeq" id="WP_067751384.1">
    <property type="nucleotide sequence ID" value="NZ_CP015772.1"/>
</dbReference>
<dbReference type="InterPro" id="IPR024084">
    <property type="entry name" value="IsoPropMal-DH-like_dom"/>
</dbReference>
<organism evidence="9 10">
    <name type="scientific">Niabella ginsenosidivorans</name>
    <dbReference type="NCBI Taxonomy" id="1176587"/>
    <lineage>
        <taxon>Bacteria</taxon>
        <taxon>Pseudomonadati</taxon>
        <taxon>Bacteroidota</taxon>
        <taxon>Chitinophagia</taxon>
        <taxon>Chitinophagales</taxon>
        <taxon>Chitinophagaceae</taxon>
        <taxon>Niabella</taxon>
    </lineage>
</organism>
<dbReference type="PANTHER" id="PTHR42979">
    <property type="entry name" value="3-ISOPROPYLMALATE DEHYDROGENASE"/>
    <property type="match status" value="1"/>
</dbReference>
<keyword evidence="7" id="KW-0100">Branched-chain amino acid biosynthesis</keyword>
<dbReference type="SMART" id="SM01329">
    <property type="entry name" value="Iso_dh"/>
    <property type="match status" value="1"/>
</dbReference>